<evidence type="ECO:0000256" key="4">
    <source>
        <dbReference type="ARBA" id="ARBA00022993"/>
    </source>
</evidence>
<dbReference type="PANTHER" id="PTHR40732:SF1">
    <property type="entry name" value="GTP-DEPENDENT DEPHOSPHO-COA KINASE"/>
    <property type="match status" value="1"/>
</dbReference>
<evidence type="ECO:0000313" key="7">
    <source>
        <dbReference type="EMBL" id="QGR18975.1"/>
    </source>
</evidence>
<keyword evidence="1 6" id="KW-0808">Transferase</keyword>
<accession>A0A650CMR8</accession>
<dbReference type="OrthoDB" id="15447at2157"/>
<proteinExistence type="inferred from homology"/>
<feature type="binding site" evidence="6">
    <location>
        <position position="56"/>
    </location>
    <ligand>
        <name>GTP</name>
        <dbReference type="ChEBI" id="CHEBI:37565"/>
    </ligand>
</feature>
<keyword evidence="8" id="KW-1185">Reference proteome</keyword>
<evidence type="ECO:0000256" key="2">
    <source>
        <dbReference type="ARBA" id="ARBA00022741"/>
    </source>
</evidence>
<dbReference type="PANTHER" id="PTHR40732">
    <property type="entry name" value="UPF0218 PROTEIN TK1697"/>
    <property type="match status" value="1"/>
</dbReference>
<name>A0A650CMR8_9CREN</name>
<dbReference type="GO" id="GO:0015937">
    <property type="term" value="P:coenzyme A biosynthetic process"/>
    <property type="evidence" value="ECO:0007669"/>
    <property type="project" value="UniProtKB-UniRule"/>
</dbReference>
<dbReference type="UniPathway" id="UPA00241"/>
<keyword evidence="2 6" id="KW-0547">Nucleotide-binding</keyword>
<protein>
    <recommendedName>
        <fullName evidence="6">GTP-dependent dephospho-CoA kinase</fullName>
        <ecNumber evidence="6">2.7.1.237</ecNumber>
    </recommendedName>
    <alternativeName>
        <fullName evidence="6">Dephospho-coenzyme A kinase</fullName>
        <shortName evidence="6">DPCK</shortName>
    </alternativeName>
</protein>
<dbReference type="PIRSF" id="PIRSF006533">
    <property type="entry name" value="UCP006533"/>
    <property type="match status" value="1"/>
</dbReference>
<feature type="binding site" evidence="6">
    <location>
        <position position="54"/>
    </location>
    <ligand>
        <name>GTP</name>
        <dbReference type="ChEBI" id="CHEBI:37565"/>
    </ligand>
</feature>
<dbReference type="EMBL" id="CP045483">
    <property type="protein sequence ID" value="QGR18975.1"/>
    <property type="molecule type" value="Genomic_DNA"/>
</dbReference>
<dbReference type="InterPro" id="IPR007164">
    <property type="entry name" value="GTP-dep_dephospho-CoA_kin"/>
</dbReference>
<feature type="binding site" evidence="6">
    <location>
        <position position="73"/>
    </location>
    <ligand>
        <name>GTP</name>
        <dbReference type="ChEBI" id="CHEBI:37565"/>
    </ligand>
</feature>
<evidence type="ECO:0000256" key="3">
    <source>
        <dbReference type="ARBA" id="ARBA00022777"/>
    </source>
</evidence>
<dbReference type="Proteomes" id="UP000423396">
    <property type="component" value="Chromosome"/>
</dbReference>
<dbReference type="HAMAP" id="MF_00590">
    <property type="entry name" value="Dephospho_CoA_kinase_GTP_dep"/>
    <property type="match status" value="1"/>
</dbReference>
<dbReference type="Pfam" id="PF04019">
    <property type="entry name" value="DUF359"/>
    <property type="match status" value="1"/>
</dbReference>
<dbReference type="GO" id="GO:0005525">
    <property type="term" value="F:GTP binding"/>
    <property type="evidence" value="ECO:0007669"/>
    <property type="project" value="UniProtKB-UniRule"/>
</dbReference>
<comment type="function">
    <text evidence="6">Catalyzes the GTP-dependent phosphorylation of the 3'-hydroxyl group of dephosphocoenzyme A to form coenzyme A (CoA).</text>
</comment>
<comment type="similarity">
    <text evidence="6">Belongs to the GTP-dependent DPCK family.</text>
</comment>
<evidence type="ECO:0000256" key="6">
    <source>
        <dbReference type="HAMAP-Rule" id="MF_00590"/>
    </source>
</evidence>
<comment type="caution">
    <text evidence="6">Lacks conserved residue(s) required for the propagation of feature annotation.</text>
</comment>
<organism evidence="7 8">
    <name type="scientific">Stygiolobus azoricus</name>
    <dbReference type="NCBI Taxonomy" id="41675"/>
    <lineage>
        <taxon>Archaea</taxon>
        <taxon>Thermoproteota</taxon>
        <taxon>Thermoprotei</taxon>
        <taxon>Sulfolobales</taxon>
        <taxon>Sulfolobaceae</taxon>
        <taxon>Stygiolobus</taxon>
    </lineage>
</organism>
<keyword evidence="3 6" id="KW-0418">Kinase</keyword>
<dbReference type="AlphaFoldDB" id="A0A650CMR8"/>
<evidence type="ECO:0000313" key="8">
    <source>
        <dbReference type="Proteomes" id="UP000423396"/>
    </source>
</evidence>
<evidence type="ECO:0000256" key="1">
    <source>
        <dbReference type="ARBA" id="ARBA00022679"/>
    </source>
</evidence>
<reference evidence="7 8" key="1">
    <citation type="submission" date="2019-10" db="EMBL/GenBank/DDBJ databases">
        <title>Genome Sequences from Six Type Strain Members of the Archaeal Family Sulfolobaceae: Acidianus ambivalens, Acidianus infernus, Metallosphaera prunae, Stygiolobus azoricus, Sulfolobus metallicus, and Sulfurisphaera ohwakuensis.</title>
        <authorList>
            <person name="Counts J.A."/>
            <person name="Kelly R.M."/>
        </authorList>
    </citation>
    <scope>NUCLEOTIDE SEQUENCE [LARGE SCALE GENOMIC DNA]</scope>
    <source>
        <strain evidence="7 8">FC6</strain>
    </source>
</reference>
<feature type="binding site" evidence="6">
    <location>
        <position position="127"/>
    </location>
    <ligand>
        <name>GTP</name>
        <dbReference type="ChEBI" id="CHEBI:37565"/>
    </ligand>
</feature>
<dbReference type="GO" id="GO:0016301">
    <property type="term" value="F:kinase activity"/>
    <property type="evidence" value="ECO:0007669"/>
    <property type="project" value="UniProtKB-UniRule"/>
</dbReference>
<evidence type="ECO:0000256" key="5">
    <source>
        <dbReference type="ARBA" id="ARBA00023134"/>
    </source>
</evidence>
<gene>
    <name evidence="7" type="ORF">D1868_02535</name>
</gene>
<dbReference type="GeneID" id="42797914"/>
<feature type="binding site" evidence="6">
    <location>
        <position position="75"/>
    </location>
    <ligand>
        <name>GTP</name>
        <dbReference type="ChEBI" id="CHEBI:37565"/>
    </ligand>
</feature>
<dbReference type="EC" id="2.7.1.237" evidence="6"/>
<dbReference type="KEGG" id="sazo:D1868_02535"/>
<sequence>MEIRDYSQVDYCFILPQELRNQLAKPYGILFTNNTELLHFLISRKNSRIITVGDVVTKTVLDLNLTPFLSLVDGKTRRKFNTEKRTIVMERVKNEAGLIRLSAISKIKELLEIDSDASKVVYVEGEEDLLVIPIVIYGKDGDIILYGQPYAGAVVLIIDDLIRRRVMEIFTKFRIVKCE</sequence>
<dbReference type="RefSeq" id="WP_156005211.1">
    <property type="nucleotide sequence ID" value="NZ_CP045483.1"/>
</dbReference>
<keyword evidence="5 6" id="KW-0342">GTP-binding</keyword>
<feature type="binding site" evidence="6">
    <location>
        <position position="55"/>
    </location>
    <ligand>
        <name>GTP</name>
        <dbReference type="ChEBI" id="CHEBI:37565"/>
    </ligand>
</feature>
<comment type="pathway">
    <text evidence="6">Cofactor biosynthesis; coenzyme A biosynthesis.</text>
</comment>
<comment type="catalytic activity">
    <reaction evidence="6">
        <text>3'-dephospho-CoA + GTP = GDP + CoA + H(+)</text>
        <dbReference type="Rhea" id="RHEA:61156"/>
        <dbReference type="ChEBI" id="CHEBI:15378"/>
        <dbReference type="ChEBI" id="CHEBI:37565"/>
        <dbReference type="ChEBI" id="CHEBI:57287"/>
        <dbReference type="ChEBI" id="CHEBI:57328"/>
        <dbReference type="ChEBI" id="CHEBI:58189"/>
        <dbReference type="EC" id="2.7.1.237"/>
    </reaction>
</comment>
<keyword evidence="4 6" id="KW-0173">Coenzyme A biosynthesis</keyword>